<accession>A0A8B6DSN3</accession>
<name>A0A8B6DSN3_MYTGA</name>
<evidence type="ECO:0000313" key="3">
    <source>
        <dbReference type="Proteomes" id="UP000596742"/>
    </source>
</evidence>
<feature type="region of interest" description="Disordered" evidence="1">
    <location>
        <begin position="87"/>
        <end position="114"/>
    </location>
</feature>
<comment type="caution">
    <text evidence="2">The sequence shown here is derived from an EMBL/GenBank/DDBJ whole genome shotgun (WGS) entry which is preliminary data.</text>
</comment>
<proteinExistence type="predicted"/>
<evidence type="ECO:0000313" key="2">
    <source>
        <dbReference type="EMBL" id="VDI23463.1"/>
    </source>
</evidence>
<dbReference type="Proteomes" id="UP000596742">
    <property type="component" value="Unassembled WGS sequence"/>
</dbReference>
<dbReference type="AlphaFoldDB" id="A0A8B6DSN3"/>
<evidence type="ECO:0000256" key="1">
    <source>
        <dbReference type="SAM" id="MobiDB-lite"/>
    </source>
</evidence>
<gene>
    <name evidence="2" type="ORF">MGAL_10B052691</name>
</gene>
<reference evidence="2" key="1">
    <citation type="submission" date="2018-11" db="EMBL/GenBank/DDBJ databases">
        <authorList>
            <person name="Alioto T."/>
            <person name="Alioto T."/>
        </authorList>
    </citation>
    <scope>NUCLEOTIDE SEQUENCE</scope>
</reference>
<dbReference type="EMBL" id="UYJE01003927">
    <property type="protein sequence ID" value="VDI23463.1"/>
    <property type="molecule type" value="Genomic_DNA"/>
</dbReference>
<protein>
    <submittedName>
        <fullName evidence="2">Testis-expressed sequence 12 protein</fullName>
    </submittedName>
</protein>
<dbReference type="OrthoDB" id="6155282at2759"/>
<sequence>MGTVWRNSILTTLSWIPGHANITRNEIADHNSCQQFEQSEEDTVCSYNNTTYEPECELSFGEDFITEDSISPKKRKIDKDGFLCPATPDIPLTSSQHGQQKHDAQEGSELEAESEYQEHYEAEDIHCEPSLQVIEPSLQGLSQFNEDPKDRSMMCMAELVQDLGQDSKMLHKQWAETFSESENFENLCPTRLDKMIEQAKQLEESLLKQKELLCNRLNVISHIIKASITEGPGGDN</sequence>
<keyword evidence="3" id="KW-1185">Reference proteome</keyword>
<organism evidence="2 3">
    <name type="scientific">Mytilus galloprovincialis</name>
    <name type="common">Mediterranean mussel</name>
    <dbReference type="NCBI Taxonomy" id="29158"/>
    <lineage>
        <taxon>Eukaryota</taxon>
        <taxon>Metazoa</taxon>
        <taxon>Spiralia</taxon>
        <taxon>Lophotrochozoa</taxon>
        <taxon>Mollusca</taxon>
        <taxon>Bivalvia</taxon>
        <taxon>Autobranchia</taxon>
        <taxon>Pteriomorphia</taxon>
        <taxon>Mytilida</taxon>
        <taxon>Mytiloidea</taxon>
        <taxon>Mytilidae</taxon>
        <taxon>Mytilinae</taxon>
        <taxon>Mytilus</taxon>
    </lineage>
</organism>